<keyword evidence="2" id="KW-1185">Reference proteome</keyword>
<sequence>MQSFKARLKNQITSTKYYQLVSIMKHRFVLTLVLLSCFQLGCVSTTKSIDINKNNMEQKDVIVEPAKVVIEEKKARKRPTDLFTHYPSESQMVAIIYGEFVLKNNCLLLELTGQDAFITPVFPQGKATFLIEENAVMLGDIKVPLDVQVGTGGGALPKNNVVYATRGDASCLTDRVFIADADVIAIEEDTTIK</sequence>
<evidence type="ECO:0000313" key="1">
    <source>
        <dbReference type="EMBL" id="GLR29666.1"/>
    </source>
</evidence>
<accession>A0ABQ5Z2J5</accession>
<protein>
    <recommendedName>
        <fullName evidence="3">Lipoprotein</fullName>
    </recommendedName>
</protein>
<gene>
    <name evidence="1" type="ORF">GCM10007915_19050</name>
</gene>
<proteinExistence type="predicted"/>
<evidence type="ECO:0008006" key="3">
    <source>
        <dbReference type="Google" id="ProtNLM"/>
    </source>
</evidence>
<dbReference type="EMBL" id="BSOK01000042">
    <property type="protein sequence ID" value="GLR29666.1"/>
    <property type="molecule type" value="Genomic_DNA"/>
</dbReference>
<dbReference type="Proteomes" id="UP001156645">
    <property type="component" value="Unassembled WGS sequence"/>
</dbReference>
<reference evidence="2" key="1">
    <citation type="journal article" date="2019" name="Int. J. Syst. Evol. Microbiol.">
        <title>The Global Catalogue of Microorganisms (GCM) 10K type strain sequencing project: providing services to taxonomists for standard genome sequencing and annotation.</title>
        <authorList>
            <consortium name="The Broad Institute Genomics Platform"/>
            <consortium name="The Broad Institute Genome Sequencing Center for Infectious Disease"/>
            <person name="Wu L."/>
            <person name="Ma J."/>
        </authorList>
    </citation>
    <scope>NUCLEOTIDE SEQUENCE [LARGE SCALE GENOMIC DNA]</scope>
    <source>
        <strain evidence="2">NBRC 103191</strain>
    </source>
</reference>
<organism evidence="1 2">
    <name type="scientific">Psychrobacter pacificensis</name>
    <dbReference type="NCBI Taxonomy" id="112002"/>
    <lineage>
        <taxon>Bacteria</taxon>
        <taxon>Pseudomonadati</taxon>
        <taxon>Pseudomonadota</taxon>
        <taxon>Gammaproteobacteria</taxon>
        <taxon>Moraxellales</taxon>
        <taxon>Moraxellaceae</taxon>
        <taxon>Psychrobacter</taxon>
    </lineage>
</organism>
<name>A0ABQ5Z2J5_9GAMM</name>
<evidence type="ECO:0000313" key="2">
    <source>
        <dbReference type="Proteomes" id="UP001156645"/>
    </source>
</evidence>
<comment type="caution">
    <text evidence="1">The sequence shown here is derived from an EMBL/GenBank/DDBJ whole genome shotgun (WGS) entry which is preliminary data.</text>
</comment>